<dbReference type="RefSeq" id="WP_143720673.1">
    <property type="nucleotide sequence ID" value="NZ_VKDB01000009.1"/>
</dbReference>
<keyword evidence="2" id="KW-1185">Reference proteome</keyword>
<dbReference type="EMBL" id="VKDB01000009">
    <property type="protein sequence ID" value="TSA85479.1"/>
    <property type="molecule type" value="Genomic_DNA"/>
</dbReference>
<evidence type="ECO:0008006" key="3">
    <source>
        <dbReference type="Google" id="ProtNLM"/>
    </source>
</evidence>
<accession>A0A553UZ36</accession>
<comment type="caution">
    <text evidence="1">The sequence shown here is derived from an EMBL/GenBank/DDBJ whole genome shotgun (WGS) entry which is preliminary data.</text>
</comment>
<sequence length="97" mass="10887">MTMEIMAARLDLSGRAERLARLDPDALRKDALRWARDTDEEGLWSLTESFLVTRGSRGARVSPHTLTSYRQGLRTFLAWAVPGGVSLLRPRPNDGYS</sequence>
<name>A0A553UZ36_9DEIO</name>
<dbReference type="AlphaFoldDB" id="A0A553UZ36"/>
<dbReference type="Proteomes" id="UP000316092">
    <property type="component" value="Unassembled WGS sequence"/>
</dbReference>
<gene>
    <name evidence="1" type="ORF">FNU79_09795</name>
</gene>
<evidence type="ECO:0000313" key="1">
    <source>
        <dbReference type="EMBL" id="TSA85479.1"/>
    </source>
</evidence>
<proteinExistence type="predicted"/>
<organism evidence="1 2">
    <name type="scientific">Deinococcus detaillensis</name>
    <dbReference type="NCBI Taxonomy" id="2592048"/>
    <lineage>
        <taxon>Bacteria</taxon>
        <taxon>Thermotogati</taxon>
        <taxon>Deinococcota</taxon>
        <taxon>Deinococci</taxon>
        <taxon>Deinococcales</taxon>
        <taxon>Deinococcaceae</taxon>
        <taxon>Deinococcus</taxon>
    </lineage>
</organism>
<reference evidence="1 2" key="1">
    <citation type="submission" date="2019-07" db="EMBL/GenBank/DDBJ databases">
        <title>Deinococcus detaillus sp. nov., isolated from humus soil in Antarctica.</title>
        <authorList>
            <person name="Zhang K."/>
        </authorList>
    </citation>
    <scope>NUCLEOTIDE SEQUENCE [LARGE SCALE GENOMIC DNA]</scope>
    <source>
        <strain evidence="1 2">H1</strain>
    </source>
</reference>
<protein>
    <recommendedName>
        <fullName evidence="3">Core-binding (CB) domain-containing protein</fullName>
    </recommendedName>
</protein>
<evidence type="ECO:0000313" key="2">
    <source>
        <dbReference type="Proteomes" id="UP000316092"/>
    </source>
</evidence>